<evidence type="ECO:0000256" key="5">
    <source>
        <dbReference type="SAM" id="Phobius"/>
    </source>
</evidence>
<keyword evidence="3 5" id="KW-0472">Membrane</keyword>
<dbReference type="Pfam" id="PF04610">
    <property type="entry name" value="TrbL"/>
    <property type="match status" value="1"/>
</dbReference>
<evidence type="ECO:0000256" key="2">
    <source>
        <dbReference type="ARBA" id="ARBA00022989"/>
    </source>
</evidence>
<reference evidence="6 7" key="1">
    <citation type="journal article" date="2021" name="Sci. Rep.">
        <title>The distribution of antibiotic resistance genes in chicken gut microbiota commensals.</title>
        <authorList>
            <person name="Juricova H."/>
            <person name="Matiasovicova J."/>
            <person name="Kubasova T."/>
            <person name="Cejkova D."/>
            <person name="Rychlik I."/>
        </authorList>
    </citation>
    <scope>NUCLEOTIDE SEQUENCE [LARGE SCALE GENOMIC DNA]</scope>
    <source>
        <strain evidence="6 7">An425</strain>
    </source>
</reference>
<evidence type="ECO:0000313" key="6">
    <source>
        <dbReference type="EMBL" id="MBM6875510.1"/>
    </source>
</evidence>
<dbReference type="RefSeq" id="WP_204716326.1">
    <property type="nucleotide sequence ID" value="NZ_JACJLT010000065.1"/>
</dbReference>
<feature type="transmembrane region" description="Helical" evidence="5">
    <location>
        <begin position="57"/>
        <end position="74"/>
    </location>
</feature>
<evidence type="ECO:0000313" key="7">
    <source>
        <dbReference type="Proteomes" id="UP000728968"/>
    </source>
</evidence>
<accession>A0ABS2G2S7</accession>
<sequence>MNTLTEVLNIFLKSIVAIPDNLKNISLGLLCTFTIIDISLEVFNLEETNWNKYIVKKTFRVGILIFLINKWGWILKEVMTGFLKVGKAAVNIGIGSKDFIDNPSDIIDLGIEIAFKILDQGSWTAPLTYIVLGIIFLLVILGFFFLAFSVIITSIEYYFLTGIAIIFIPFGTLKVGENYYTNVFKLVVGCGIKMCILNLIMLISQPIINNMSANLGNKTNNFLHATAVILILAYIALQIPSMAASLMTGSPALNASAALQTGLAGLKTAVAGVGAAATTIAAGAGAYAGAMSGANSMANKGGMAGSKLGGAIGGIFGPGGVAVGQAIGGAFGTAVGGVAGMASGAAQGAYSSLNKNKGENKTNNKKENSNTSSESVNPNNKTTTNNSNNNPNNESVNVDTGGNPSNTNNGSVNTNTGTKLEKEDMYSNISHKTKMNGEEI</sequence>
<dbReference type="InterPro" id="IPR007688">
    <property type="entry name" value="Conjugal_tfr_TrbL/VirB6"/>
</dbReference>
<feature type="transmembrane region" description="Helical" evidence="5">
    <location>
        <begin position="179"/>
        <end position="201"/>
    </location>
</feature>
<feature type="transmembrane region" description="Helical" evidence="5">
    <location>
        <begin position="222"/>
        <end position="248"/>
    </location>
</feature>
<feature type="compositionally biased region" description="Basic and acidic residues" evidence="4">
    <location>
        <begin position="356"/>
        <end position="368"/>
    </location>
</feature>
<feature type="transmembrane region" description="Helical" evidence="5">
    <location>
        <begin position="127"/>
        <end position="148"/>
    </location>
</feature>
<gene>
    <name evidence="6" type="ORF">H6A04_07585</name>
</gene>
<proteinExistence type="predicted"/>
<evidence type="ECO:0000256" key="3">
    <source>
        <dbReference type="ARBA" id="ARBA00023136"/>
    </source>
</evidence>
<keyword evidence="2 5" id="KW-1133">Transmembrane helix</keyword>
<evidence type="ECO:0000256" key="4">
    <source>
        <dbReference type="SAM" id="MobiDB-lite"/>
    </source>
</evidence>
<keyword evidence="1 5" id="KW-0812">Transmembrane</keyword>
<feature type="compositionally biased region" description="Low complexity" evidence="4">
    <location>
        <begin position="369"/>
        <end position="418"/>
    </location>
</feature>
<dbReference type="EMBL" id="JACJLT010000065">
    <property type="protein sequence ID" value="MBM6875510.1"/>
    <property type="molecule type" value="Genomic_DNA"/>
</dbReference>
<feature type="transmembrane region" description="Helical" evidence="5">
    <location>
        <begin position="268"/>
        <end position="290"/>
    </location>
</feature>
<dbReference type="Proteomes" id="UP000728968">
    <property type="component" value="Unassembled WGS sequence"/>
</dbReference>
<protein>
    <submittedName>
        <fullName evidence="6">Type IV secretion system protein</fullName>
    </submittedName>
</protein>
<evidence type="ECO:0000256" key="1">
    <source>
        <dbReference type="ARBA" id="ARBA00022692"/>
    </source>
</evidence>
<feature type="region of interest" description="Disordered" evidence="4">
    <location>
        <begin position="353"/>
        <end position="440"/>
    </location>
</feature>
<comment type="caution">
    <text evidence="6">The sequence shown here is derived from an EMBL/GenBank/DDBJ whole genome shotgun (WGS) entry which is preliminary data.</text>
</comment>
<organism evidence="6 7">
    <name type="scientific">Fusobacterium mortiferum</name>
    <dbReference type="NCBI Taxonomy" id="850"/>
    <lineage>
        <taxon>Bacteria</taxon>
        <taxon>Fusobacteriati</taxon>
        <taxon>Fusobacteriota</taxon>
        <taxon>Fusobacteriia</taxon>
        <taxon>Fusobacteriales</taxon>
        <taxon>Fusobacteriaceae</taxon>
        <taxon>Fusobacterium</taxon>
    </lineage>
</organism>
<feature type="transmembrane region" description="Helical" evidence="5">
    <location>
        <begin position="155"/>
        <end position="173"/>
    </location>
</feature>
<keyword evidence="7" id="KW-1185">Reference proteome</keyword>
<name>A0ABS2G2S7_FUSMR</name>